<dbReference type="EMBL" id="JAVXUP010000019">
    <property type="protein sequence ID" value="KAK3042462.1"/>
    <property type="molecule type" value="Genomic_DNA"/>
</dbReference>
<dbReference type="InterPro" id="IPR011692">
    <property type="entry name" value="Stress_up-reg_Nod19"/>
</dbReference>
<evidence type="ECO:0000256" key="2">
    <source>
        <dbReference type="SAM" id="SignalP"/>
    </source>
</evidence>
<dbReference type="Pfam" id="PF07712">
    <property type="entry name" value="SURNod19"/>
    <property type="match status" value="2"/>
</dbReference>
<keyword evidence="2" id="KW-0732">Signal</keyword>
<evidence type="ECO:0000313" key="4">
    <source>
        <dbReference type="Proteomes" id="UP001188597"/>
    </source>
</evidence>
<gene>
    <name evidence="3" type="ORF">RJ639_000186</name>
</gene>
<protein>
    <submittedName>
        <fullName evidence="3">Uncharacterized protein</fullName>
    </submittedName>
</protein>
<dbReference type="Proteomes" id="UP001188597">
    <property type="component" value="Unassembled WGS sequence"/>
</dbReference>
<reference evidence="3" key="1">
    <citation type="submission" date="2022-12" db="EMBL/GenBank/DDBJ databases">
        <title>Draft genome assemblies for two species of Escallonia (Escalloniales).</title>
        <authorList>
            <person name="Chanderbali A."/>
            <person name="Dervinis C."/>
            <person name="Anghel I."/>
            <person name="Soltis D."/>
            <person name="Soltis P."/>
            <person name="Zapata F."/>
        </authorList>
    </citation>
    <scope>NUCLEOTIDE SEQUENCE</scope>
    <source>
        <strain evidence="3">UCBG64.0493</strain>
        <tissue evidence="3">Leaf</tissue>
    </source>
</reference>
<organism evidence="3 4">
    <name type="scientific">Escallonia herrerae</name>
    <dbReference type="NCBI Taxonomy" id="1293975"/>
    <lineage>
        <taxon>Eukaryota</taxon>
        <taxon>Viridiplantae</taxon>
        <taxon>Streptophyta</taxon>
        <taxon>Embryophyta</taxon>
        <taxon>Tracheophyta</taxon>
        <taxon>Spermatophyta</taxon>
        <taxon>Magnoliopsida</taxon>
        <taxon>eudicotyledons</taxon>
        <taxon>Gunneridae</taxon>
        <taxon>Pentapetalae</taxon>
        <taxon>asterids</taxon>
        <taxon>campanulids</taxon>
        <taxon>Escalloniales</taxon>
        <taxon>Escalloniaceae</taxon>
        <taxon>Escallonia</taxon>
    </lineage>
</organism>
<accession>A0AA88X9J9</accession>
<evidence type="ECO:0000256" key="1">
    <source>
        <dbReference type="SAM" id="Phobius"/>
    </source>
</evidence>
<keyword evidence="1" id="KW-1133">Transmembrane helix</keyword>
<feature type="transmembrane region" description="Helical" evidence="1">
    <location>
        <begin position="929"/>
        <end position="948"/>
    </location>
</feature>
<feature type="chain" id="PRO_5041698158" evidence="2">
    <location>
        <begin position="27"/>
        <end position="963"/>
    </location>
</feature>
<dbReference type="PANTHER" id="PTHR33390">
    <property type="entry name" value="STRESS UP-REGULATED NOD 19 PROTEIN"/>
    <property type="match status" value="1"/>
</dbReference>
<evidence type="ECO:0000313" key="3">
    <source>
        <dbReference type="EMBL" id="KAK3042462.1"/>
    </source>
</evidence>
<keyword evidence="1" id="KW-0472">Membrane</keyword>
<sequence>MSHGLQSWLLSLAILLLAISAQNSEARLTHENGVKSVVFLSPKFVLRPGSVANKIYHDINFPRGHIAIKSFTAEVVDEAGNPVPLHETYLHHWVAERYYQREGIDVPKYSDDSGFHQSDIIIVKNSGICDRGAPQYFGLGSETRKTDTHVPDPYGIEVGDPAEIPAGYEEKWLLNVHAIDTRGAEDRLGCTECKCDLYNVTVDEFGQPLGQDYIGGLRCCYDEMQCRLRKGFASSTRSLYMRYTVKWADWDNSIVPVKIYIFDVTDTWKRSDGSKKLSTGHNCQVEYVIESCDTSLASDGCFDTRKVSLSLPTGGDVIYGVAHQHTGGIGSALYGEDGRVICSSIPIYGEGEEAGNEAGFIVGMSTCYPRPGSIKISDGEMLLLESNYSSSQMHTGVMGLFYILVAESSPKLDPFLHAPVNMHEVLTAPRLVLVGVLLGVTIAIAALVANRRMSQRQDGYQSIVLSTHANSGFPELLKSEPKGSNAFASYSNKNLNEWKMSHGPQGWLLSLPILLLAISAPSSQARLSHENGIKTAVFLSPKFVLRPGSVVNKYYYDIDFPRGHIAIKYFNAEVVDEAGNSVPLHETYLHHWVLERYYQREGFEIPTYNDYSAFQQSDFILVRNSGICDRALSQYYGLGSETRRTDTHVPDPYGIEVGDPAEIPAGFEEKWMLNVHAIDTRGAEDRLGCMECRCDLYNVTNDEYGRALGPDYIGGLRCCYDETQCKVRKGFTSPTRGLYMRYTVKWADWDSSILPVKIYIFDVTDTWKRSDGSRKLRTGHNCRVEYVVEACDTGVASNGCSDTRRISLSLPTGGDVVYGVAHQHTGGTGSALYGEDGRAICSSIPTYGEGNEAGNEAGYIVGMTTCFPRPGSVKISDGETLLLESNYSSTQRHTGVMGLFYILVAEPSQKPSSFLHALKMHETLMTPNLVFVGVFLVIIIAIVAIIAYTRRSQREDGYQSIVM</sequence>
<proteinExistence type="predicted"/>
<keyword evidence="4" id="KW-1185">Reference proteome</keyword>
<dbReference type="AlphaFoldDB" id="A0AA88X9J9"/>
<feature type="signal peptide" evidence="2">
    <location>
        <begin position="1"/>
        <end position="26"/>
    </location>
</feature>
<keyword evidence="1" id="KW-0812">Transmembrane</keyword>
<name>A0AA88X9J9_9ASTE</name>
<comment type="caution">
    <text evidence="3">The sequence shown here is derived from an EMBL/GenBank/DDBJ whole genome shotgun (WGS) entry which is preliminary data.</text>
</comment>
<dbReference type="PANTHER" id="PTHR33390:SF1">
    <property type="entry name" value="STRESS UP-REGULATED NOD 19 PROTEIN"/>
    <property type="match status" value="1"/>
</dbReference>